<keyword evidence="5" id="KW-0677">Repeat</keyword>
<reference evidence="15" key="1">
    <citation type="submission" date="2020-04" db="EMBL/GenBank/DDBJ databases">
        <authorList>
            <person name="Neveu A P."/>
        </authorList>
    </citation>
    <scope>NUCLEOTIDE SEQUENCE</scope>
    <source>
        <tissue evidence="15">Whole embryo</tissue>
    </source>
</reference>
<organism evidence="15">
    <name type="scientific">Phallusia mammillata</name>
    <dbReference type="NCBI Taxonomy" id="59560"/>
    <lineage>
        <taxon>Eukaryota</taxon>
        <taxon>Metazoa</taxon>
        <taxon>Chordata</taxon>
        <taxon>Tunicata</taxon>
        <taxon>Ascidiacea</taxon>
        <taxon>Phlebobranchia</taxon>
        <taxon>Ascidiidae</taxon>
        <taxon>Phallusia</taxon>
    </lineage>
</organism>
<dbReference type="AlphaFoldDB" id="A0A6F9DSM1"/>
<dbReference type="EMBL" id="LR790309">
    <property type="protein sequence ID" value="CAB3266171.1"/>
    <property type="molecule type" value="mRNA"/>
</dbReference>
<dbReference type="PANTHER" id="PTHR24089">
    <property type="entry name" value="SOLUTE CARRIER FAMILY 25"/>
    <property type="match status" value="1"/>
</dbReference>
<feature type="repeat" description="Solcar" evidence="13">
    <location>
        <begin position="208"/>
        <end position="301"/>
    </location>
</feature>
<feature type="repeat" description="Solcar" evidence="13">
    <location>
        <begin position="10"/>
        <end position="100"/>
    </location>
</feature>
<evidence type="ECO:0000256" key="8">
    <source>
        <dbReference type="ARBA" id="ARBA00023136"/>
    </source>
</evidence>
<evidence type="ECO:0000256" key="11">
    <source>
        <dbReference type="ARBA" id="ARBA00041879"/>
    </source>
</evidence>
<evidence type="ECO:0000256" key="4">
    <source>
        <dbReference type="ARBA" id="ARBA00022692"/>
    </source>
</evidence>
<gene>
    <name evidence="15" type="primary">Slc25a19</name>
</gene>
<evidence type="ECO:0000256" key="5">
    <source>
        <dbReference type="ARBA" id="ARBA00022737"/>
    </source>
</evidence>
<dbReference type="GO" id="GO:0090422">
    <property type="term" value="F:thiamine pyrophosphate transmembrane transporter activity"/>
    <property type="evidence" value="ECO:0007669"/>
    <property type="project" value="UniProtKB-ARBA"/>
</dbReference>
<dbReference type="PRINTS" id="PR00926">
    <property type="entry name" value="MITOCARRIER"/>
</dbReference>
<dbReference type="GO" id="GO:0042723">
    <property type="term" value="P:thiamine-containing compound metabolic process"/>
    <property type="evidence" value="ECO:0007669"/>
    <property type="project" value="UniProtKB-ARBA"/>
</dbReference>
<evidence type="ECO:0000313" key="15">
    <source>
        <dbReference type="EMBL" id="CAB3266171.1"/>
    </source>
</evidence>
<comment type="catalytic activity">
    <reaction evidence="12">
        <text>thiamine phosphate(out) + thiamine diphosphate(in) = thiamine phosphate(in) + thiamine diphosphate(out)</text>
        <dbReference type="Rhea" id="RHEA:73383"/>
        <dbReference type="ChEBI" id="CHEBI:37575"/>
        <dbReference type="ChEBI" id="CHEBI:58937"/>
    </reaction>
</comment>
<evidence type="ECO:0000256" key="12">
    <source>
        <dbReference type="ARBA" id="ARBA00050799"/>
    </source>
</evidence>
<evidence type="ECO:0000256" key="9">
    <source>
        <dbReference type="ARBA" id="ARBA00037549"/>
    </source>
</evidence>
<feature type="repeat" description="Solcar" evidence="13">
    <location>
        <begin position="114"/>
        <end position="200"/>
    </location>
</feature>
<proteinExistence type="evidence at transcript level"/>
<comment type="function">
    <text evidence="9">Mitochondrial transporter mediating uptake of thiamine diphosphate into mitochondria. It is not clear if the antiporter activity is affected by the membrane potential or by the proton electrochemical gradient.</text>
</comment>
<comment type="subcellular location">
    <subcellularLocation>
        <location evidence="1">Mitochondrion membrane</location>
        <topology evidence="1">Multi-pass membrane protein</topology>
    </subcellularLocation>
</comment>
<keyword evidence="7" id="KW-0496">Mitochondrion</keyword>
<dbReference type="GO" id="GO:0031966">
    <property type="term" value="C:mitochondrial membrane"/>
    <property type="evidence" value="ECO:0007669"/>
    <property type="project" value="UniProtKB-SubCell"/>
</dbReference>
<evidence type="ECO:0000256" key="10">
    <source>
        <dbReference type="ARBA" id="ARBA00040836"/>
    </source>
</evidence>
<evidence type="ECO:0000256" key="2">
    <source>
        <dbReference type="ARBA" id="ARBA00006375"/>
    </source>
</evidence>
<dbReference type="InterPro" id="IPR018108">
    <property type="entry name" value="MCP_transmembrane"/>
</dbReference>
<keyword evidence="6" id="KW-1133">Transmembrane helix</keyword>
<evidence type="ECO:0000256" key="13">
    <source>
        <dbReference type="PROSITE-ProRule" id="PRU00282"/>
    </source>
</evidence>
<keyword evidence="4 13" id="KW-0812">Transmembrane</keyword>
<dbReference type="PROSITE" id="PS50920">
    <property type="entry name" value="SOLCAR"/>
    <property type="match status" value="3"/>
</dbReference>
<sequence length="307" mass="34297">MVGYDEHKQIQLSHSFMSGVFGGIVTRAIVTPLDVLKIRFQLQPGTLAKQLKYTGIIQATRTIWKEEGLFAFWKGHVPAQFLSMIYGGMQFGSFQHFTKIANSMYPHTRDDYTERAFIHFGCGCLSGAVATVTAHPVDVLRTRFAAQKEPKVYRSMVVAAMDMRRTEGMTCFYRGLTPALIQVMPYSGLQFAAYSLLQTLWRKASLTEGSVANFLCGAGAGIVSKCLVYPLDVTKKRLQVQGFSRGTVSEVMQYNSFRHCVITIWSREGATGFYKGLSAAILKSCSTSGLIFFTYELFSDILSKHSW</sequence>
<evidence type="ECO:0000256" key="14">
    <source>
        <dbReference type="RuleBase" id="RU000488"/>
    </source>
</evidence>
<name>A0A6F9DSM1_9ASCI</name>
<accession>A0A6F9DSM1</accession>
<keyword evidence="3 14" id="KW-0813">Transport</keyword>
<evidence type="ECO:0000256" key="7">
    <source>
        <dbReference type="ARBA" id="ARBA00023128"/>
    </source>
</evidence>
<dbReference type="InterPro" id="IPR002067">
    <property type="entry name" value="MCP"/>
</dbReference>
<comment type="similarity">
    <text evidence="2 14">Belongs to the mitochondrial carrier (TC 2.A.29) family.</text>
</comment>
<dbReference type="InterPro" id="IPR023395">
    <property type="entry name" value="MCP_dom_sf"/>
</dbReference>
<protein>
    <recommendedName>
        <fullName evidence="10">Mitochondrial thiamine pyrophosphate carrier</fullName>
    </recommendedName>
    <alternativeName>
        <fullName evidence="11">Solute carrier family 25 member 19</fullName>
    </alternativeName>
</protein>
<dbReference type="Gene3D" id="1.50.40.10">
    <property type="entry name" value="Mitochondrial carrier domain"/>
    <property type="match status" value="1"/>
</dbReference>
<evidence type="ECO:0000256" key="3">
    <source>
        <dbReference type="ARBA" id="ARBA00022448"/>
    </source>
</evidence>
<dbReference type="SUPFAM" id="SSF103506">
    <property type="entry name" value="Mitochondrial carrier"/>
    <property type="match status" value="1"/>
</dbReference>
<dbReference type="FunFam" id="1.50.40.10:FF:000011">
    <property type="entry name" value="Mitochondrial thiamine pyrophosphate carrier 1"/>
    <property type="match status" value="1"/>
</dbReference>
<dbReference type="Pfam" id="PF00153">
    <property type="entry name" value="Mito_carr"/>
    <property type="match status" value="3"/>
</dbReference>
<evidence type="ECO:0000256" key="6">
    <source>
        <dbReference type="ARBA" id="ARBA00022989"/>
    </source>
</evidence>
<evidence type="ECO:0000256" key="1">
    <source>
        <dbReference type="ARBA" id="ARBA00004225"/>
    </source>
</evidence>
<keyword evidence="8 13" id="KW-0472">Membrane</keyword>